<dbReference type="PROSITE" id="PS50235">
    <property type="entry name" value="USP_3"/>
    <property type="match status" value="1"/>
</dbReference>
<dbReference type="Proteomes" id="UP000824998">
    <property type="component" value="Unassembled WGS sequence"/>
</dbReference>
<dbReference type="CDD" id="cd06143">
    <property type="entry name" value="PAN2_exo"/>
    <property type="match status" value="1"/>
</dbReference>
<dbReference type="InterPro" id="IPR036322">
    <property type="entry name" value="WD40_repeat_dom_sf"/>
</dbReference>
<dbReference type="PANTHER" id="PTHR15728">
    <property type="entry name" value="DEADENYLATION COMPLEX CATALYTIC SUBUNIT PAN2"/>
    <property type="match status" value="1"/>
</dbReference>
<evidence type="ECO:0000256" key="7">
    <source>
        <dbReference type="ARBA" id="ARBA00022723"/>
    </source>
</evidence>
<dbReference type="SUPFAM" id="SSF50978">
    <property type="entry name" value="WD40 repeat-like"/>
    <property type="match status" value="1"/>
</dbReference>
<dbReference type="EMBL" id="MU251394">
    <property type="protein sequence ID" value="KAG9237025.1"/>
    <property type="molecule type" value="Genomic_DNA"/>
</dbReference>
<dbReference type="SMART" id="SM00479">
    <property type="entry name" value="EXOIII"/>
    <property type="match status" value="1"/>
</dbReference>
<dbReference type="InterPro" id="IPR050785">
    <property type="entry name" value="PAN2-PAN3_catalytic_subunit"/>
</dbReference>
<dbReference type="Gene3D" id="2.130.10.10">
    <property type="entry name" value="YVTN repeat-like/Quinoprotein amine dehydrogenase"/>
    <property type="match status" value="1"/>
</dbReference>
<comment type="domain">
    <text evidence="10">The linker, or PAN3 interaction domain (PID), between the WD40 repeats and the pseudo-UCH domain mediates interaction with PAN3.</text>
</comment>
<evidence type="ECO:0000256" key="4">
    <source>
        <dbReference type="ARBA" id="ARBA00022574"/>
    </source>
</evidence>
<dbReference type="GO" id="GO:0031251">
    <property type="term" value="C:PAN complex"/>
    <property type="evidence" value="ECO:0007669"/>
    <property type="project" value="UniProtKB-UniRule"/>
</dbReference>
<comment type="catalytic activity">
    <reaction evidence="1 10">
        <text>Exonucleolytic cleavage of poly(A) to 5'-AMP.</text>
        <dbReference type="EC" id="3.1.13.4"/>
    </reaction>
</comment>
<reference evidence="13" key="1">
    <citation type="journal article" date="2021" name="IMA Fungus">
        <title>Genomic characterization of three marine fungi, including Emericellopsis atlantica sp. nov. with signatures of a generalist lifestyle and marine biomass degradation.</title>
        <authorList>
            <person name="Hagestad O.C."/>
            <person name="Hou L."/>
            <person name="Andersen J.H."/>
            <person name="Hansen E.H."/>
            <person name="Altermark B."/>
            <person name="Li C."/>
            <person name="Kuhnert E."/>
            <person name="Cox R.J."/>
            <person name="Crous P.W."/>
            <person name="Spatafora J.W."/>
            <person name="Lail K."/>
            <person name="Amirebrahimi M."/>
            <person name="Lipzen A."/>
            <person name="Pangilinan J."/>
            <person name="Andreopoulos W."/>
            <person name="Hayes R.D."/>
            <person name="Ng V."/>
            <person name="Grigoriev I.V."/>
            <person name="Jackson S.A."/>
            <person name="Sutton T.D.S."/>
            <person name="Dobson A.D.W."/>
            <person name="Rama T."/>
        </authorList>
    </citation>
    <scope>NUCLEOTIDE SEQUENCE</scope>
    <source>
        <strain evidence="13">TRa018bII</strain>
    </source>
</reference>
<comment type="caution">
    <text evidence="13">The sequence shown here is derived from an EMBL/GenBank/DDBJ whole genome shotgun (WGS) entry which is preliminary data.</text>
</comment>
<dbReference type="SUPFAM" id="SSF54001">
    <property type="entry name" value="Cysteine proteinases"/>
    <property type="match status" value="1"/>
</dbReference>
<organism evidence="13 14">
    <name type="scientific">Amylocarpus encephaloides</name>
    <dbReference type="NCBI Taxonomy" id="45428"/>
    <lineage>
        <taxon>Eukaryota</taxon>
        <taxon>Fungi</taxon>
        <taxon>Dikarya</taxon>
        <taxon>Ascomycota</taxon>
        <taxon>Pezizomycotina</taxon>
        <taxon>Leotiomycetes</taxon>
        <taxon>Helotiales</taxon>
        <taxon>Helotiales incertae sedis</taxon>
        <taxon>Amylocarpus</taxon>
    </lineage>
</organism>
<feature type="binding site" evidence="10">
    <location>
        <position position="891"/>
    </location>
    <ligand>
        <name>a divalent metal cation</name>
        <dbReference type="ChEBI" id="CHEBI:60240"/>
        <note>catalytic</note>
    </ligand>
</feature>
<dbReference type="InterPro" id="IPR030843">
    <property type="entry name" value="PAN2"/>
</dbReference>
<feature type="binding site" evidence="10">
    <location>
        <position position="998"/>
    </location>
    <ligand>
        <name>a divalent metal cation</name>
        <dbReference type="ChEBI" id="CHEBI:60240"/>
        <note>catalytic</note>
    </ligand>
</feature>
<comment type="similarity">
    <text evidence="10">Belongs to the peptidase C19 family. PAN2 subfamily.</text>
</comment>
<keyword evidence="5 10" id="KW-0507">mRNA processing</keyword>
<dbReference type="GO" id="GO:0046872">
    <property type="term" value="F:metal ion binding"/>
    <property type="evidence" value="ECO:0007669"/>
    <property type="project" value="UniProtKB-KW"/>
</dbReference>
<dbReference type="FunFam" id="3.30.420.10:FF:000028">
    <property type="entry name" value="PAN2-PAN3 deadenylation complex catalytic subunit PAN2"/>
    <property type="match status" value="1"/>
</dbReference>
<feature type="region of interest" description="Disordered" evidence="11">
    <location>
        <begin position="1102"/>
        <end position="1161"/>
    </location>
</feature>
<dbReference type="InterPro" id="IPR015943">
    <property type="entry name" value="WD40/YVTN_repeat-like_dom_sf"/>
</dbReference>
<evidence type="ECO:0000256" key="1">
    <source>
        <dbReference type="ARBA" id="ARBA00001663"/>
    </source>
</evidence>
<dbReference type="GO" id="GO:0003676">
    <property type="term" value="F:nucleic acid binding"/>
    <property type="evidence" value="ECO:0007669"/>
    <property type="project" value="InterPro"/>
</dbReference>
<keyword evidence="3 10" id="KW-0963">Cytoplasm</keyword>
<feature type="binding site" evidence="10">
    <location>
        <position position="889"/>
    </location>
    <ligand>
        <name>a divalent metal cation</name>
        <dbReference type="ChEBI" id="CHEBI:60240"/>
        <note>catalytic</note>
    </ligand>
</feature>
<feature type="region of interest" description="Linker" evidence="10">
    <location>
        <begin position="316"/>
        <end position="452"/>
    </location>
</feature>
<evidence type="ECO:0000256" key="5">
    <source>
        <dbReference type="ARBA" id="ARBA00022664"/>
    </source>
</evidence>
<dbReference type="InterPro" id="IPR013520">
    <property type="entry name" value="Ribonucl_H"/>
</dbReference>
<dbReference type="GO" id="GO:0000289">
    <property type="term" value="P:nuclear-transcribed mRNA poly(A) tail shortening"/>
    <property type="evidence" value="ECO:0007669"/>
    <property type="project" value="UniProtKB-UniRule"/>
</dbReference>
<dbReference type="SUPFAM" id="SSF53098">
    <property type="entry name" value="Ribonuclease H-like"/>
    <property type="match status" value="1"/>
</dbReference>
<evidence type="ECO:0000256" key="11">
    <source>
        <dbReference type="SAM" id="MobiDB-lite"/>
    </source>
</evidence>
<dbReference type="Pfam" id="PF13423">
    <property type="entry name" value="UCH_1"/>
    <property type="match status" value="1"/>
</dbReference>
<dbReference type="Gene3D" id="3.30.420.10">
    <property type="entry name" value="Ribonuclease H-like superfamily/Ribonuclease H"/>
    <property type="match status" value="1"/>
</dbReference>
<dbReference type="InterPro" id="IPR012337">
    <property type="entry name" value="RNaseH-like_sf"/>
</dbReference>
<keyword evidence="4" id="KW-0853">WD repeat</keyword>
<dbReference type="OrthoDB" id="16516at2759"/>
<evidence type="ECO:0000256" key="2">
    <source>
        <dbReference type="ARBA" id="ARBA00004496"/>
    </source>
</evidence>
<evidence type="ECO:0000256" key="3">
    <source>
        <dbReference type="ARBA" id="ARBA00022490"/>
    </source>
</evidence>
<dbReference type="Pfam" id="PF00929">
    <property type="entry name" value="RNase_T"/>
    <property type="match status" value="1"/>
</dbReference>
<dbReference type="GO" id="GO:0004535">
    <property type="term" value="F:poly(A)-specific ribonuclease activity"/>
    <property type="evidence" value="ECO:0007669"/>
    <property type="project" value="UniProtKB-UniRule"/>
</dbReference>
<dbReference type="AlphaFoldDB" id="A0A9P7YNW7"/>
<dbReference type="Pfam" id="PF20770">
    <property type="entry name" value="PAN2_N"/>
    <property type="match status" value="1"/>
</dbReference>
<feature type="domain" description="USP" evidence="12">
    <location>
        <begin position="500"/>
        <end position="839"/>
    </location>
</feature>
<comment type="subunit">
    <text evidence="10">Forms a heterotrimer with an asymmetric homodimer of the regulatory subunit PAN3 to form the poly(A)-nuclease (PAN) deadenylation complex.</text>
</comment>
<dbReference type="EC" id="3.1.13.4" evidence="10"/>
<keyword evidence="7 10" id="KW-0479">Metal-binding</keyword>
<feature type="compositionally biased region" description="Gly residues" evidence="11">
    <location>
        <begin position="1134"/>
        <end position="1161"/>
    </location>
</feature>
<accession>A0A9P7YNW7</accession>
<sequence>MDGDWEEVGRLLLPPPGPNAIVTKVATLAFDTAQELLWAGNEFGRVSSFYSTELARYTSFKASDKAVQQLLFHDKGVIALCSGSVHMATRRGPPLWHIRHDDMKELRCMSFTSKGTSEILVAGEQHQMFVIDVEKGVVAKQIPTSDQYTKMKRSRYICAATGKGTINILDPVNLALLKTWNAHASLINDMDAQHDFIVTCGYSLRQQQSYMLDPLVNVFDLKNMKPMSPIPFPAGAAYVRMHPRMSTTCIVVSQHGQIHLVDLMNVNTSNIRQANVVSGYLSMVEIAPSGEAIVMADSEFNIHLWGSPSRVRFAELSNPVEFADPEETPQPLDWNVDTPLNSIGMPYYREQLLSAWPSHMIFEIGAPPQKIDPHLLSTLKVENWGAYSQNTRKVKRNQVANTRTAEKTASTLQAPKFLSEKARESANEATSEHPISDVADAVGATELSSMKAEVPMMYRNVEIKYSKFGVDDFDFGHYLLPQSQHLKLTMFSFYNKTAFSGLEIHISNSYANPLLQIMHFTPLVRNAALAHTATACPNELCLLCELGFLFDMLEKAEGSICQATNLLKTFSNHIQARELRLLEEDAPGSSLTSMLQGLNRFLLESIVNDYKKEPPHVPALDHILATAALTAIQCTHCGSEHTLPGTTVVTDLIYPLQKLSPRNPRPQKASFCQILKSSVEKETITRGYCTRCTRYQSLSRRNTIHNAPAVLMLNASITSQEAKQLWARPKWLPEEIGVIIDQGQFFCYQGEDLKFQLHRGMHNVSVYSLIGIAADIDSGQHQKSHLVSLVNVAHSRPEAPGESQWHLFNDFLVRPIRTEDALTFNTSWKLPSVITYQLKRGNNHIDDSWKQNLDTSLLYRDQNKIPGPRTYRPLVHTEAPGGGTIVALDTEFVAVRQPEIEMNSDGERETIRPIVYALARVSVIRGSGEDEGLPFINDYIKSKEPIVDYLTSYSGIIHGDLDPRLSKHNLVSLKVAYKKLWILLNLGCKFLGHGLKQDFRVANIHVPKSQVIDTIDFFFVKARLRKLSLAFLAWFLLKEDIQLETHDSIEDARTALKLYRKYEEFQDAGILETILADIYRTGRDMNYKPPLAKKDGHVIERTETPPIAPDGHLNAGAPPSGPTTPVRRPAGLAPGSGGNFGSGWTPGKGALGGGLGGSPLR</sequence>
<evidence type="ECO:0000259" key="12">
    <source>
        <dbReference type="PROSITE" id="PS50235"/>
    </source>
</evidence>
<evidence type="ECO:0000256" key="9">
    <source>
        <dbReference type="ARBA" id="ARBA00022839"/>
    </source>
</evidence>
<dbReference type="Gene3D" id="3.90.70.10">
    <property type="entry name" value="Cysteine proteinases"/>
    <property type="match status" value="1"/>
</dbReference>
<dbReference type="GO" id="GO:0000932">
    <property type="term" value="C:P-body"/>
    <property type="evidence" value="ECO:0007669"/>
    <property type="project" value="TreeGrafter"/>
</dbReference>
<comment type="function">
    <text evidence="10">Catalytic subunit of the poly(A)-nuclease (PAN) deadenylation complex, one of two cytoplasmic mRNA deadenylases involved in mRNA turnover. PAN specifically shortens poly(A) tails of RNA and the activity is stimulated by poly(A)-binding protein PAB1. PAN deadenylation is followed by rapid degradation of the shortened mRNA tails by the CCR4-NOT complex. Deadenylated mRNAs are then degraded by two alternative mechanisms, namely exosome-mediated 3'-5' exonucleolytic degradation, or deadenlyation-dependent mRNA decaping and subsequent 5'-3' exonucleolytic degradation by XRN1. May also be involved in post-transcriptional maturation of mRNA poly(A) tails.</text>
</comment>
<dbReference type="InterPro" id="IPR028881">
    <property type="entry name" value="PAN2_UCH_dom"/>
</dbReference>
<comment type="subcellular location">
    <subcellularLocation>
        <location evidence="2 10">Cytoplasm</location>
    </subcellularLocation>
</comment>
<name>A0A9P7YNW7_9HELO</name>
<keyword evidence="9 10" id="KW-0269">Exonuclease</keyword>
<dbReference type="HAMAP" id="MF_03182">
    <property type="entry name" value="PAN2"/>
    <property type="match status" value="1"/>
</dbReference>
<dbReference type="InterPro" id="IPR036397">
    <property type="entry name" value="RNaseH_sf"/>
</dbReference>
<evidence type="ECO:0000256" key="6">
    <source>
        <dbReference type="ARBA" id="ARBA00022722"/>
    </source>
</evidence>
<evidence type="ECO:0000313" key="13">
    <source>
        <dbReference type="EMBL" id="KAG9237025.1"/>
    </source>
</evidence>
<dbReference type="GO" id="GO:0006397">
    <property type="term" value="P:mRNA processing"/>
    <property type="evidence" value="ECO:0007669"/>
    <property type="project" value="UniProtKB-KW"/>
</dbReference>
<keyword evidence="14" id="KW-1185">Reference proteome</keyword>
<dbReference type="InterPro" id="IPR048841">
    <property type="entry name" value="PAN2_N"/>
</dbReference>
<protein>
    <recommendedName>
        <fullName evidence="10">PAN2-PAN3 deadenylation complex catalytic subunit PAN2</fullName>
        <ecNumber evidence="10">3.1.13.4</ecNumber>
    </recommendedName>
    <alternativeName>
        <fullName evidence="10">PAB1P-dependent poly(A)-specific ribonuclease</fullName>
    </alternativeName>
    <alternativeName>
        <fullName evidence="10">Poly(A)-nuclease deadenylation complex subunit 2</fullName>
        <shortName evidence="10">PAN deadenylation complex subunit 2</shortName>
    </alternativeName>
</protein>
<keyword evidence="8 10" id="KW-0378">Hydrolase</keyword>
<dbReference type="FunFam" id="2.130.10.10:FF:000459">
    <property type="entry name" value="PAN2-PAN3 deadenylation complex catalytic subunit PAN2"/>
    <property type="match status" value="1"/>
</dbReference>
<proteinExistence type="inferred from homology"/>
<keyword evidence="6 10" id="KW-0540">Nuclease</keyword>
<comment type="cofactor">
    <cofactor evidence="10">
        <name>a divalent metal cation</name>
        <dbReference type="ChEBI" id="CHEBI:60240"/>
    </cofactor>
    <text evidence="10">Binds 2 metal cations per subunit in the catalytic exonuclease domain.</text>
</comment>
<evidence type="ECO:0000256" key="8">
    <source>
        <dbReference type="ARBA" id="ARBA00022801"/>
    </source>
</evidence>
<gene>
    <name evidence="10" type="primary">PAN2</name>
    <name evidence="13" type="ORF">BJ875DRAFT_395928</name>
</gene>
<evidence type="ECO:0000313" key="14">
    <source>
        <dbReference type="Proteomes" id="UP000824998"/>
    </source>
</evidence>
<comment type="domain">
    <text evidence="10">Contains a pseudo-UCH domain. This ubiquitin C-terminal hydrolase (UCH)-like or ubiquitin specific protease (USP)-like domain is predicted to be catalytically inactive because it lacks the active site catalytic triad characteristic of thiol proteases, with residues at the equivalent structural positions that are incompatible with catalysis, and it cannot bind ubiquitin. It functions as a structural scaffold for intra- and intermolecular interactions in the complex.</text>
</comment>
<dbReference type="InterPro" id="IPR038765">
    <property type="entry name" value="Papain-like_cys_pep_sf"/>
</dbReference>
<dbReference type="InterPro" id="IPR028889">
    <property type="entry name" value="USP"/>
</dbReference>
<evidence type="ECO:0000256" key="10">
    <source>
        <dbReference type="HAMAP-Rule" id="MF_03182"/>
    </source>
</evidence>
<feature type="binding site" evidence="10">
    <location>
        <position position="1051"/>
    </location>
    <ligand>
        <name>a divalent metal cation</name>
        <dbReference type="ChEBI" id="CHEBI:60240"/>
        <note>catalytic</note>
    </ligand>
</feature>
<comment type="activity regulation">
    <text evidence="10">Positively regulated by the regulatory subunit PAN3.</text>
</comment>
<dbReference type="PANTHER" id="PTHR15728:SF0">
    <property type="entry name" value="PAN2-PAN3 DEADENYLATION COMPLEX CATALYTIC SUBUNIT PAN2"/>
    <property type="match status" value="1"/>
</dbReference>